<evidence type="ECO:0000256" key="1">
    <source>
        <dbReference type="SAM" id="MobiDB-lite"/>
    </source>
</evidence>
<evidence type="ECO:0000256" key="2">
    <source>
        <dbReference type="SAM" id="Phobius"/>
    </source>
</evidence>
<keyword evidence="2" id="KW-0812">Transmembrane</keyword>
<keyword evidence="2" id="KW-0472">Membrane</keyword>
<feature type="region of interest" description="Disordered" evidence="1">
    <location>
        <begin position="87"/>
        <end position="144"/>
    </location>
</feature>
<protein>
    <submittedName>
        <fullName evidence="3">Uncharacterized protein</fullName>
    </submittedName>
</protein>
<dbReference type="RefSeq" id="WP_147923074.1">
    <property type="nucleotide sequence ID" value="NZ_VRTY01000077.1"/>
</dbReference>
<feature type="region of interest" description="Disordered" evidence="1">
    <location>
        <begin position="188"/>
        <end position="222"/>
    </location>
</feature>
<dbReference type="Proteomes" id="UP000321926">
    <property type="component" value="Unassembled WGS sequence"/>
</dbReference>
<feature type="transmembrane region" description="Helical" evidence="2">
    <location>
        <begin position="57"/>
        <end position="76"/>
    </location>
</feature>
<feature type="region of interest" description="Disordered" evidence="1">
    <location>
        <begin position="1"/>
        <end position="23"/>
    </location>
</feature>
<feature type="compositionally biased region" description="Basic and acidic residues" evidence="1">
    <location>
        <begin position="1"/>
        <end position="22"/>
    </location>
</feature>
<comment type="caution">
    <text evidence="3">The sequence shown here is derived from an EMBL/GenBank/DDBJ whole genome shotgun (WGS) entry which is preliminary data.</text>
</comment>
<reference evidence="3 4" key="1">
    <citation type="submission" date="2019-08" db="EMBL/GenBank/DDBJ databases">
        <authorList>
            <person name="Shi S."/>
        </authorList>
    </citation>
    <scope>NUCLEOTIDE SEQUENCE [LARGE SCALE GENOMIC DNA]</scope>
    <source>
        <strain evidence="3 4">GY10130</strain>
    </source>
</reference>
<evidence type="ECO:0000313" key="3">
    <source>
        <dbReference type="EMBL" id="TXK36517.1"/>
    </source>
</evidence>
<dbReference type="AlphaFoldDB" id="A0A5C8JIW0"/>
<organism evidence="3 4">
    <name type="scientific">Pontibacter qinzhouensis</name>
    <dbReference type="NCBI Taxonomy" id="2603253"/>
    <lineage>
        <taxon>Bacteria</taxon>
        <taxon>Pseudomonadati</taxon>
        <taxon>Bacteroidota</taxon>
        <taxon>Cytophagia</taxon>
        <taxon>Cytophagales</taxon>
        <taxon>Hymenobacteraceae</taxon>
        <taxon>Pontibacter</taxon>
    </lineage>
</organism>
<feature type="compositionally biased region" description="Low complexity" evidence="1">
    <location>
        <begin position="92"/>
        <end position="115"/>
    </location>
</feature>
<keyword evidence="2" id="KW-1133">Transmembrane helix</keyword>
<evidence type="ECO:0000313" key="4">
    <source>
        <dbReference type="Proteomes" id="UP000321926"/>
    </source>
</evidence>
<name>A0A5C8JIW0_9BACT</name>
<proteinExistence type="predicted"/>
<sequence>MSSANKQERGSLEEQFRSRMQDAEVSPAPDLWSRIDHELTVNESRVYKERFIMYRQLAAACFVLFMLAGALLYYQVGNQATQPVAPAEQQMATNSSSSSSTPATAPVKAAPTPGTFSDQAQTGSAAAGTLAEANTTDRSAAADESTNRLAAATIGAVPAKNRAVAGSAIPVSQPDAGVQKEDLPALAITGGTDQPADAQEQVQLPGSAETEGNRPKEQSVVVRQRLPEEKGLLLPKNIEGLGETQYKTLAAESMLKKDEKQEALQNSLGNSTKKEQAIASAGSNSRWSVGMASGPSYFNQNIGLPEQMMPAVMHNSFAAAGPTADAFSARNMESAREEYDDNTDAAFSYGMEVRAGFRLTKKLKLLSGLGFIQNSARTKTSFIFRQFWFKPTTREPYELVSTIFMPSLTNGFSPDSIAVEQTNPFYVNYQYRQITVPIGLQYEGKIGSRGWHWYASGALAANFLTESKITTTSDKVPDFSYNNNNGEVSPFRKVQFSSNIGAGIGKQITESVSVVVGPEFRSYLSSMLANPDQALAPQGKPYSIGVNLGVQYLLGQEKK</sequence>
<accession>A0A5C8JIW0</accession>
<gene>
    <name evidence="3" type="ORF">FVR03_17570</name>
</gene>
<dbReference type="OrthoDB" id="891954at2"/>
<keyword evidence="4" id="KW-1185">Reference proteome</keyword>
<dbReference type="EMBL" id="VRTY01000077">
    <property type="protein sequence ID" value="TXK36517.1"/>
    <property type="molecule type" value="Genomic_DNA"/>
</dbReference>